<proteinExistence type="predicted"/>
<dbReference type="InterPro" id="IPR033412">
    <property type="entry name" value="PFOR_II"/>
</dbReference>
<evidence type="ECO:0000259" key="2">
    <source>
        <dbReference type="Pfam" id="PF01855"/>
    </source>
</evidence>
<keyword evidence="4" id="KW-0670">Pyruvate</keyword>
<accession>A0A0S7WMN7</accession>
<dbReference type="InterPro" id="IPR009014">
    <property type="entry name" value="Transketo_C/PFOR_II"/>
</dbReference>
<dbReference type="Gene3D" id="3.40.50.970">
    <property type="match status" value="1"/>
</dbReference>
<dbReference type="SUPFAM" id="SSF52518">
    <property type="entry name" value="Thiamin diphosphate-binding fold (THDP-binding)"/>
    <property type="match status" value="1"/>
</dbReference>
<evidence type="ECO:0000259" key="3">
    <source>
        <dbReference type="Pfam" id="PF17147"/>
    </source>
</evidence>
<dbReference type="SUPFAM" id="SSF52922">
    <property type="entry name" value="TK C-terminal domain-like"/>
    <property type="match status" value="1"/>
</dbReference>
<dbReference type="GO" id="GO:0016903">
    <property type="term" value="F:oxidoreductase activity, acting on the aldehyde or oxo group of donors"/>
    <property type="evidence" value="ECO:0007669"/>
    <property type="project" value="UniProtKB-ARBA"/>
</dbReference>
<dbReference type="FunFam" id="3.40.50.920:FF:000010">
    <property type="entry name" value="Pyruvate ferredoxin oxidoreductase, alpha subunit"/>
    <property type="match status" value="1"/>
</dbReference>
<dbReference type="FunFam" id="3.40.50.970:FF:000012">
    <property type="entry name" value="Pyruvate:ferredoxin (Flavodoxin) oxidoreductase"/>
    <property type="match status" value="1"/>
</dbReference>
<reference evidence="4 5" key="1">
    <citation type="journal article" date="2015" name="Microbiome">
        <title>Genomic resolution of linkages in carbon, nitrogen, and sulfur cycling among widespread estuary sediment bacteria.</title>
        <authorList>
            <person name="Baker B.J."/>
            <person name="Lazar C.S."/>
            <person name="Teske A.P."/>
            <person name="Dick G.J."/>
        </authorList>
    </citation>
    <scope>NUCLEOTIDE SEQUENCE [LARGE SCALE GENOMIC DNA]</scope>
    <source>
        <strain evidence="4">DG_26</strain>
    </source>
</reference>
<dbReference type="Pfam" id="PF01855">
    <property type="entry name" value="POR_N"/>
    <property type="match status" value="1"/>
</dbReference>
<dbReference type="CDD" id="cd07034">
    <property type="entry name" value="TPP_PYR_PFOR_IOR-alpha_like"/>
    <property type="match status" value="1"/>
</dbReference>
<dbReference type="GO" id="GO:0006979">
    <property type="term" value="P:response to oxidative stress"/>
    <property type="evidence" value="ECO:0007669"/>
    <property type="project" value="TreeGrafter"/>
</dbReference>
<protein>
    <submittedName>
        <fullName evidence="4">Pyruvate ferredoxin oxidoreductase</fullName>
    </submittedName>
</protein>
<dbReference type="AlphaFoldDB" id="A0A0S7WMN7"/>
<organism evidence="4 5">
    <name type="scientific">candidate division TA06 bacterium DG_26</name>
    <dbReference type="NCBI Taxonomy" id="1703771"/>
    <lineage>
        <taxon>Bacteria</taxon>
        <taxon>Bacteria division TA06</taxon>
    </lineage>
</organism>
<sequence>MVRREAKTGNEVMAEAMRQVNPDVVAAYPITPATEIVQIFASFVADGLVDTEFVAVESEHSAMSACVGAAAAGARVMTATASQGLALMHEVLYVAAALRLPIVLCDVNRSLSAPINIHCDHSDTMGSRDAGWIQIFSENAQETYDNVVQAVRVAEKALLPVVVTTDGFIISHGCETVDFLEDSEVQEFIGEYTPAYTILDVDNPITLGPLDLQDYFFEHKRQEIQAVLEAGRWIDEVGKEYRKKFRKGLDFLEEYRVDDAELVVLALGSTAGTAKVVVDGLREAGTRAGLVKLRVFRPFPAERLARLLARFPVVAVMDRSDTLSTMGGPVFVECRAALYESGKKPLMVDYVYGLGGRDVTDEDIRRVFSDMEQIRKTQKIPNLITYLGVRE</sequence>
<dbReference type="InterPro" id="IPR050722">
    <property type="entry name" value="Pyruvate:ferred/Flavod_OxRd"/>
</dbReference>
<name>A0A0S7WMN7_UNCT6</name>
<dbReference type="PATRIC" id="fig|1703771.3.peg.1197"/>
<dbReference type="GO" id="GO:0019752">
    <property type="term" value="P:carboxylic acid metabolic process"/>
    <property type="evidence" value="ECO:0007669"/>
    <property type="project" value="UniProtKB-ARBA"/>
</dbReference>
<evidence type="ECO:0000313" key="4">
    <source>
        <dbReference type="EMBL" id="KPJ51279.1"/>
    </source>
</evidence>
<dbReference type="PANTHER" id="PTHR32154">
    <property type="entry name" value="PYRUVATE-FLAVODOXIN OXIDOREDUCTASE-RELATED"/>
    <property type="match status" value="1"/>
</dbReference>
<dbReference type="InterPro" id="IPR029061">
    <property type="entry name" value="THDP-binding"/>
</dbReference>
<dbReference type="Pfam" id="PF17147">
    <property type="entry name" value="PFOR_II"/>
    <property type="match status" value="1"/>
</dbReference>
<gene>
    <name evidence="4" type="primary">porA</name>
    <name evidence="4" type="ORF">AMJ40_00275</name>
</gene>
<feature type="domain" description="Pyruvate flavodoxin/ferredoxin oxidoreductase pyrimidine binding" evidence="2">
    <location>
        <begin position="15"/>
        <end position="237"/>
    </location>
</feature>
<dbReference type="Gene3D" id="3.40.50.920">
    <property type="match status" value="1"/>
</dbReference>
<dbReference type="InterPro" id="IPR002880">
    <property type="entry name" value="Pyrv_Fd/Flavodoxin_OxRdtase_N"/>
</dbReference>
<evidence type="ECO:0000256" key="1">
    <source>
        <dbReference type="ARBA" id="ARBA00023002"/>
    </source>
</evidence>
<dbReference type="Proteomes" id="UP000051124">
    <property type="component" value="Unassembled WGS sequence"/>
</dbReference>
<keyword evidence="1" id="KW-0560">Oxidoreductase</keyword>
<evidence type="ECO:0000313" key="5">
    <source>
        <dbReference type="Proteomes" id="UP000051124"/>
    </source>
</evidence>
<feature type="domain" description="Pyruvate:ferredoxin oxidoreductase core" evidence="3">
    <location>
        <begin position="260"/>
        <end position="364"/>
    </location>
</feature>
<comment type="caution">
    <text evidence="4">The sequence shown here is derived from an EMBL/GenBank/DDBJ whole genome shotgun (WGS) entry which is preliminary data.</text>
</comment>
<dbReference type="PANTHER" id="PTHR32154:SF0">
    <property type="entry name" value="PYRUVATE-FLAVODOXIN OXIDOREDUCTASE-RELATED"/>
    <property type="match status" value="1"/>
</dbReference>
<dbReference type="EMBL" id="LIZT01000003">
    <property type="protein sequence ID" value="KPJ51279.1"/>
    <property type="molecule type" value="Genomic_DNA"/>
</dbReference>